<dbReference type="Proteomes" id="UP000279259">
    <property type="component" value="Unassembled WGS sequence"/>
</dbReference>
<reference evidence="2 3" key="1">
    <citation type="submission" date="2018-11" db="EMBL/GenBank/DDBJ databases">
        <title>Genome sequence of Saitozyma podzolica DSM 27192.</title>
        <authorList>
            <person name="Aliyu H."/>
            <person name="Gorte O."/>
            <person name="Ochsenreither K."/>
        </authorList>
    </citation>
    <scope>NUCLEOTIDE SEQUENCE [LARGE SCALE GENOMIC DNA]</scope>
    <source>
        <strain evidence="2 3">DSM 27192</strain>
    </source>
</reference>
<comment type="caution">
    <text evidence="2">The sequence shown here is derived from an EMBL/GenBank/DDBJ whole genome shotgun (WGS) entry which is preliminary data.</text>
</comment>
<feature type="region of interest" description="Disordered" evidence="1">
    <location>
        <begin position="122"/>
        <end position="160"/>
    </location>
</feature>
<dbReference type="OrthoDB" id="10527312at2759"/>
<feature type="region of interest" description="Disordered" evidence="1">
    <location>
        <begin position="61"/>
        <end position="86"/>
    </location>
</feature>
<sequence length="264" mass="29551">MDDLFFRDDQPAVTAQGGPSLMVNESERYEDMFSRCVFAKSIRCRVTSASVDLNTIHISPMLRSSDKGDTEGNKGETDGDENATVAEEEFTYAKLKDTQDKYRFSCEEIDFERSSYIYKEDLKDDMNSSKGDDAANTGNDDSPTEPSSPREPPNAANAYLRPSTRRYKLKDIILDWELTEAAIARYCEEISGSDTSASTTSTEPPQPQEAAADSAITTTAEVSAHREINFSCDMPVQFVWHDHPEVYDAGGPAFIKWLVERWSD</sequence>
<evidence type="ECO:0000313" key="2">
    <source>
        <dbReference type="EMBL" id="RSH85571.1"/>
    </source>
</evidence>
<dbReference type="EMBL" id="RSCD01000019">
    <property type="protein sequence ID" value="RSH85571.1"/>
    <property type="molecule type" value="Genomic_DNA"/>
</dbReference>
<name>A0A427Y3C9_9TREE</name>
<gene>
    <name evidence="2" type="ORF">EHS25_003710</name>
</gene>
<accession>A0A427Y3C9</accession>
<evidence type="ECO:0000313" key="3">
    <source>
        <dbReference type="Proteomes" id="UP000279259"/>
    </source>
</evidence>
<protein>
    <submittedName>
        <fullName evidence="2">Uncharacterized protein</fullName>
    </submittedName>
</protein>
<organism evidence="2 3">
    <name type="scientific">Saitozyma podzolica</name>
    <dbReference type="NCBI Taxonomy" id="1890683"/>
    <lineage>
        <taxon>Eukaryota</taxon>
        <taxon>Fungi</taxon>
        <taxon>Dikarya</taxon>
        <taxon>Basidiomycota</taxon>
        <taxon>Agaricomycotina</taxon>
        <taxon>Tremellomycetes</taxon>
        <taxon>Tremellales</taxon>
        <taxon>Trimorphomycetaceae</taxon>
        <taxon>Saitozyma</taxon>
    </lineage>
</organism>
<feature type="compositionally biased region" description="Basic and acidic residues" evidence="1">
    <location>
        <begin position="64"/>
        <end position="77"/>
    </location>
</feature>
<keyword evidence="3" id="KW-1185">Reference proteome</keyword>
<feature type="region of interest" description="Disordered" evidence="1">
    <location>
        <begin position="192"/>
        <end position="214"/>
    </location>
</feature>
<proteinExistence type="predicted"/>
<dbReference type="AlphaFoldDB" id="A0A427Y3C9"/>
<evidence type="ECO:0000256" key="1">
    <source>
        <dbReference type="SAM" id="MobiDB-lite"/>
    </source>
</evidence>
<feature type="compositionally biased region" description="Basic and acidic residues" evidence="1">
    <location>
        <begin position="122"/>
        <end position="133"/>
    </location>
</feature>